<evidence type="ECO:0000313" key="1">
    <source>
        <dbReference type="EMBL" id="KAF2473714.1"/>
    </source>
</evidence>
<organism evidence="1 2">
    <name type="scientific">Lindgomyces ingoldianus</name>
    <dbReference type="NCBI Taxonomy" id="673940"/>
    <lineage>
        <taxon>Eukaryota</taxon>
        <taxon>Fungi</taxon>
        <taxon>Dikarya</taxon>
        <taxon>Ascomycota</taxon>
        <taxon>Pezizomycotina</taxon>
        <taxon>Dothideomycetes</taxon>
        <taxon>Pleosporomycetidae</taxon>
        <taxon>Pleosporales</taxon>
        <taxon>Lindgomycetaceae</taxon>
        <taxon>Lindgomyces</taxon>
    </lineage>
</organism>
<accession>A0ACB6R390</accession>
<name>A0ACB6R390_9PLEO</name>
<evidence type="ECO:0000313" key="2">
    <source>
        <dbReference type="Proteomes" id="UP000799755"/>
    </source>
</evidence>
<dbReference type="Proteomes" id="UP000799755">
    <property type="component" value="Unassembled WGS sequence"/>
</dbReference>
<sequence length="486" mass="55040">MEGVVPYIVAFGSIVITLLILQLDPLRGIPGPFYARWTPLWMIYHSRKGDMHQKMIELHKAHGKLVRTGPNEVSISDPGAVKIIYGAGSKFRKSNWYSVWQGHRKFDLFPERNELVHRAQRRLVSGIYSMDRLKRLEPYVDKALIVLFSKLSELGAKSINMGLWAQLFAFDVIGEVTFSKLFGFMDAGRDDGSFGQIDAALRSAAWIGQVPWLYWAHDTLSPFIGNWLGIGARHGSLRAFAANEINRRKLRGSDHHDILEMLMNVNREKPDELDDTAVLSMATSNIFAGSDTTAISIGALLYYLCKNPECKEKVLKEATEMMKQSRMDDIVPLAIANKMPYLQACIYEALRCHPAVGMSLPRVVPQAGIEVDGQYIPAGTIIGTNPWVIHRNQEVFGEDADSFRPERWLESDRGQLERLFFAFGSGARVCIGRNLSWIEISKLVPSLLLRFEIELTDPEAKPRENCWWFVKQEGLHMTLKPREYAG</sequence>
<gene>
    <name evidence="1" type="ORF">BDR25DRAFT_332545</name>
</gene>
<dbReference type="EMBL" id="MU003499">
    <property type="protein sequence ID" value="KAF2473714.1"/>
    <property type="molecule type" value="Genomic_DNA"/>
</dbReference>
<reference evidence="1" key="1">
    <citation type="journal article" date="2020" name="Stud. Mycol.">
        <title>101 Dothideomycetes genomes: a test case for predicting lifestyles and emergence of pathogens.</title>
        <authorList>
            <person name="Haridas S."/>
            <person name="Albert R."/>
            <person name="Binder M."/>
            <person name="Bloem J."/>
            <person name="Labutti K."/>
            <person name="Salamov A."/>
            <person name="Andreopoulos B."/>
            <person name="Baker S."/>
            <person name="Barry K."/>
            <person name="Bills G."/>
            <person name="Bluhm B."/>
            <person name="Cannon C."/>
            <person name="Castanera R."/>
            <person name="Culley D."/>
            <person name="Daum C."/>
            <person name="Ezra D."/>
            <person name="Gonzalez J."/>
            <person name="Henrissat B."/>
            <person name="Kuo A."/>
            <person name="Liang C."/>
            <person name="Lipzen A."/>
            <person name="Lutzoni F."/>
            <person name="Magnuson J."/>
            <person name="Mondo S."/>
            <person name="Nolan M."/>
            <person name="Ohm R."/>
            <person name="Pangilinan J."/>
            <person name="Park H.-J."/>
            <person name="Ramirez L."/>
            <person name="Alfaro M."/>
            <person name="Sun H."/>
            <person name="Tritt A."/>
            <person name="Yoshinaga Y."/>
            <person name="Zwiers L.-H."/>
            <person name="Turgeon B."/>
            <person name="Goodwin S."/>
            <person name="Spatafora J."/>
            <person name="Crous P."/>
            <person name="Grigoriev I."/>
        </authorList>
    </citation>
    <scope>NUCLEOTIDE SEQUENCE</scope>
    <source>
        <strain evidence="1">ATCC 200398</strain>
    </source>
</reference>
<comment type="caution">
    <text evidence="1">The sequence shown here is derived from an EMBL/GenBank/DDBJ whole genome shotgun (WGS) entry which is preliminary data.</text>
</comment>
<protein>
    <submittedName>
        <fullName evidence="1">Cytochrome P450</fullName>
    </submittedName>
</protein>
<proteinExistence type="predicted"/>
<keyword evidence="2" id="KW-1185">Reference proteome</keyword>